<dbReference type="Pfam" id="PF10551">
    <property type="entry name" value="MULE"/>
    <property type="match status" value="1"/>
</dbReference>
<dbReference type="EMBL" id="CATQJL010000305">
    <property type="protein sequence ID" value="CAJ0604558.1"/>
    <property type="molecule type" value="Genomic_DNA"/>
</dbReference>
<evidence type="ECO:0000313" key="3">
    <source>
        <dbReference type="Proteomes" id="UP001176961"/>
    </source>
</evidence>
<dbReference type="InterPro" id="IPR018289">
    <property type="entry name" value="MULE_transposase_dom"/>
</dbReference>
<sequence length="496" mass="58365">MLPYIAEKDVSQKGVHPIIRYRIPGTRMSYVFIFQRRNQRSDVYTCRACKKKHNHHMVVRVVGNEIYDDPCKNHKCCPINASLDRANRIMYQACQKIKNTAELASTSVMEVWENTLQVAMTEETSREEVVAHFYQRGLATRRKSIQRAKSCHTDHSVNWSCIPERYAKLSNGAAFLQELTPMYHLYFSDDTLRMACEQGIKALIMDGIHKILPAKMGDHAQLYTIHASLENEHELPLAYALMRNKTQETYEKVFEKIHCQLHSINPKMAPPRIIVDFEIAAIRAAERRFHSSSVEGCLFHLSRAWSRHRNSLGLTKYLKGKYESRHVKKWYRTIRGIPFVPEKYLRKLPGLYRPSVNRDHPAYEICEKFLDYLFQTWLKKPFRKYWSKWNVSSLRTTNIAETFHSKLRRSLSRRNASVEVLLERLKKEDTSAMAKLLSIDQLGTEKRVERKYRLRRERIVKHMNSFKKLSETSVITTSQLIRYSRKMSRFVSEKVV</sequence>
<accession>A0AA36H5W0</accession>
<name>A0AA36H5W0_CYLNA</name>
<comment type="caution">
    <text evidence="2">The sequence shown here is derived from an EMBL/GenBank/DDBJ whole genome shotgun (WGS) entry which is preliminary data.</text>
</comment>
<keyword evidence="3" id="KW-1185">Reference proteome</keyword>
<dbReference type="AlphaFoldDB" id="A0AA36H5W0"/>
<reference evidence="2" key="1">
    <citation type="submission" date="2023-07" db="EMBL/GenBank/DDBJ databases">
        <authorList>
            <consortium name="CYATHOMIX"/>
        </authorList>
    </citation>
    <scope>NUCLEOTIDE SEQUENCE</scope>
    <source>
        <strain evidence="2">N/A</strain>
    </source>
</reference>
<evidence type="ECO:0000313" key="2">
    <source>
        <dbReference type="EMBL" id="CAJ0604558.1"/>
    </source>
</evidence>
<gene>
    <name evidence="2" type="ORF">CYNAS_LOCUS16541</name>
</gene>
<organism evidence="2 3">
    <name type="scientific">Cylicocyclus nassatus</name>
    <name type="common">Nematode worm</name>
    <dbReference type="NCBI Taxonomy" id="53992"/>
    <lineage>
        <taxon>Eukaryota</taxon>
        <taxon>Metazoa</taxon>
        <taxon>Ecdysozoa</taxon>
        <taxon>Nematoda</taxon>
        <taxon>Chromadorea</taxon>
        <taxon>Rhabditida</taxon>
        <taxon>Rhabditina</taxon>
        <taxon>Rhabditomorpha</taxon>
        <taxon>Strongyloidea</taxon>
        <taxon>Strongylidae</taxon>
        <taxon>Cylicocyclus</taxon>
    </lineage>
</organism>
<dbReference type="Proteomes" id="UP001176961">
    <property type="component" value="Unassembled WGS sequence"/>
</dbReference>
<proteinExistence type="predicted"/>
<evidence type="ECO:0000259" key="1">
    <source>
        <dbReference type="Pfam" id="PF10551"/>
    </source>
</evidence>
<feature type="domain" description="MULE transposase" evidence="1">
    <location>
        <begin position="219"/>
        <end position="302"/>
    </location>
</feature>
<protein>
    <recommendedName>
        <fullName evidence="1">MULE transposase domain-containing protein</fullName>
    </recommendedName>
</protein>